<dbReference type="Gene3D" id="3.40.1090.10">
    <property type="entry name" value="Cytosolic phospholipase A2 catalytic domain"/>
    <property type="match status" value="1"/>
</dbReference>
<evidence type="ECO:0000256" key="2">
    <source>
        <dbReference type="ARBA" id="ARBA00023098"/>
    </source>
</evidence>
<keyword evidence="2 3" id="KW-0443">Lipid metabolism</keyword>
<dbReference type="PANTHER" id="PTHR10728">
    <property type="entry name" value="CYTOSOLIC PHOSPHOLIPASE A2"/>
    <property type="match status" value="1"/>
</dbReference>
<dbReference type="Pfam" id="PF01735">
    <property type="entry name" value="PLA2_B"/>
    <property type="match status" value="1"/>
</dbReference>
<sequence>MAADFRKTGTMIRISKALSEGEKTATASRKEEVKKGLERLGIPCDLDQVPNIAVLGAGGAVRAMISLYGTLVELKKFNFLDCVMYLGGVSGSTWCLSTLYKNEDWAENIEALEKQQCEKLAKGQWDFEKAMKALIEAAEDECYSLTDFWSYFLIHGMLNQLDESELSTHRRSCENGKNPYPIYTAVDKETYQKQNAGTWFEFTPHEAGIPGLGAYVDIKHLGSIFENGKLTEEGKEKNLCYLQGLWGSALGSEEQLCETVRDALMDFLKQDRTGDSSSSPPNQDEDDKKLSLLFKAYLSVLELQLYKPSDRSGSDKHFDELQNSLKSHISQKTYELLRSIHQSWFSADAETRKKGSLKLCQALDMDLGGFTRHFHSVLHNVLRKTYSCLMNWTWGSTRNFLYHSCEVSFPDLTSKPVVSLIDAGLAINAAYPPLLRPQRQVKLILSFDFSAGDPFLTIRKAAEYCEAHGIPFPEIDERELQDVDNPLDCYIFRGEHAPTIIHCPLFNRVNCTDKIAEYRDQFSTFKMKYSEEDIEKLLTAAKKNVVNIQHKIVEEIKRTVCFPSQAT</sequence>
<dbReference type="GO" id="GO:0047498">
    <property type="term" value="F:calcium-dependent phospholipase A2 activity"/>
    <property type="evidence" value="ECO:0007669"/>
    <property type="project" value="TreeGrafter"/>
</dbReference>
<dbReference type="FunFam" id="3.40.1090.10:FF:000023">
    <property type="entry name" value="Phospholipase A2 group IVC"/>
    <property type="match status" value="1"/>
</dbReference>
<keyword evidence="1 3" id="KW-0378">Hydrolase</keyword>
<dbReference type="InterPro" id="IPR016035">
    <property type="entry name" value="Acyl_Trfase/lysoPLipase"/>
</dbReference>
<name>A0A8D0E4X7_SALMN</name>
<dbReference type="Proteomes" id="UP000694421">
    <property type="component" value="Unplaced"/>
</dbReference>
<dbReference type="GO" id="GO:0005829">
    <property type="term" value="C:cytosol"/>
    <property type="evidence" value="ECO:0007669"/>
    <property type="project" value="TreeGrafter"/>
</dbReference>
<dbReference type="GO" id="GO:0005654">
    <property type="term" value="C:nucleoplasm"/>
    <property type="evidence" value="ECO:0007669"/>
    <property type="project" value="TreeGrafter"/>
</dbReference>
<keyword evidence="6" id="KW-1185">Reference proteome</keyword>
<dbReference type="GO" id="GO:0046475">
    <property type="term" value="P:glycerophospholipid catabolic process"/>
    <property type="evidence" value="ECO:0007669"/>
    <property type="project" value="TreeGrafter"/>
</dbReference>
<dbReference type="InterPro" id="IPR002642">
    <property type="entry name" value="LysoPLipase_cat_dom"/>
</dbReference>
<evidence type="ECO:0000313" key="6">
    <source>
        <dbReference type="Proteomes" id="UP000694421"/>
    </source>
</evidence>
<evidence type="ECO:0000256" key="3">
    <source>
        <dbReference type="PROSITE-ProRule" id="PRU00555"/>
    </source>
</evidence>
<dbReference type="PANTHER" id="PTHR10728:SF39">
    <property type="entry name" value="CYTOSOLIC PHOSPHOLIPASE A2 GAMMA"/>
    <property type="match status" value="1"/>
</dbReference>
<protein>
    <recommendedName>
        <fullName evidence="4">PLA2c domain-containing protein</fullName>
    </recommendedName>
</protein>
<evidence type="ECO:0000313" key="5">
    <source>
        <dbReference type="Ensembl" id="ENSSMRP00000026517.1"/>
    </source>
</evidence>
<dbReference type="SUPFAM" id="SSF52151">
    <property type="entry name" value="FabD/lysophospholipase-like"/>
    <property type="match status" value="1"/>
</dbReference>
<accession>A0A8D0E4X7</accession>
<organism evidence="5 6">
    <name type="scientific">Salvator merianae</name>
    <name type="common">Argentine black and white tegu</name>
    <name type="synonym">Tupinambis merianae</name>
    <dbReference type="NCBI Taxonomy" id="96440"/>
    <lineage>
        <taxon>Eukaryota</taxon>
        <taxon>Metazoa</taxon>
        <taxon>Chordata</taxon>
        <taxon>Craniata</taxon>
        <taxon>Vertebrata</taxon>
        <taxon>Euteleostomi</taxon>
        <taxon>Lepidosauria</taxon>
        <taxon>Squamata</taxon>
        <taxon>Bifurcata</taxon>
        <taxon>Unidentata</taxon>
        <taxon>Episquamata</taxon>
        <taxon>Laterata</taxon>
        <taxon>Teiioidea</taxon>
        <taxon>Teiidae</taxon>
        <taxon>Salvator</taxon>
    </lineage>
</organism>
<dbReference type="Ensembl" id="ENSSMRT00000030996.1">
    <property type="protein sequence ID" value="ENSSMRP00000026517.1"/>
    <property type="gene ID" value="ENSSMRG00000020491.1"/>
</dbReference>
<reference evidence="5" key="2">
    <citation type="submission" date="2025-09" db="UniProtKB">
        <authorList>
            <consortium name="Ensembl"/>
        </authorList>
    </citation>
    <scope>IDENTIFICATION</scope>
</reference>
<dbReference type="GO" id="GO:0005509">
    <property type="term" value="F:calcium ion binding"/>
    <property type="evidence" value="ECO:0007669"/>
    <property type="project" value="TreeGrafter"/>
</dbReference>
<dbReference type="GO" id="GO:0005635">
    <property type="term" value="C:nuclear envelope"/>
    <property type="evidence" value="ECO:0007669"/>
    <property type="project" value="TreeGrafter"/>
</dbReference>
<dbReference type="OMA" id="LYYPKRY"/>
<dbReference type="GeneTree" id="ENSGT01030000234606"/>
<evidence type="ECO:0000256" key="1">
    <source>
        <dbReference type="ARBA" id="ARBA00022801"/>
    </source>
</evidence>
<evidence type="ECO:0000259" key="4">
    <source>
        <dbReference type="PROSITE" id="PS51210"/>
    </source>
</evidence>
<dbReference type="GO" id="GO:0005544">
    <property type="term" value="F:calcium-dependent phospholipid binding"/>
    <property type="evidence" value="ECO:0007669"/>
    <property type="project" value="TreeGrafter"/>
</dbReference>
<dbReference type="PROSITE" id="PS51210">
    <property type="entry name" value="PLA2C"/>
    <property type="match status" value="1"/>
</dbReference>
<reference evidence="5" key="1">
    <citation type="submission" date="2025-08" db="UniProtKB">
        <authorList>
            <consortium name="Ensembl"/>
        </authorList>
    </citation>
    <scope>IDENTIFICATION</scope>
</reference>
<dbReference type="AlphaFoldDB" id="A0A8D0E4X7"/>
<feature type="domain" description="PLA2c" evidence="4">
    <location>
        <begin position="4"/>
        <end position="567"/>
    </location>
</feature>
<keyword evidence="3" id="KW-0442">Lipid degradation</keyword>
<proteinExistence type="predicted"/>
<dbReference type="SMART" id="SM00022">
    <property type="entry name" value="PLAc"/>
    <property type="match status" value="1"/>
</dbReference>